<reference evidence="2 3" key="1">
    <citation type="journal article" date="2024" name="BMC Genomics">
        <title>De novo assembly and annotation of Popillia japonica's genome with initial clues to its potential as an invasive pest.</title>
        <authorList>
            <person name="Cucini C."/>
            <person name="Boschi S."/>
            <person name="Funari R."/>
            <person name="Cardaioli E."/>
            <person name="Iannotti N."/>
            <person name="Marturano G."/>
            <person name="Paoli F."/>
            <person name="Bruttini M."/>
            <person name="Carapelli A."/>
            <person name="Frati F."/>
            <person name="Nardi F."/>
        </authorList>
    </citation>
    <scope>NUCLEOTIDE SEQUENCE [LARGE SCALE GENOMIC DNA]</scope>
    <source>
        <strain evidence="2">DMR45628</strain>
    </source>
</reference>
<evidence type="ECO:0000313" key="3">
    <source>
        <dbReference type="Proteomes" id="UP001458880"/>
    </source>
</evidence>
<sequence>MKIVFWFLCVLILLQGFVGINSKSILSERIAFVGFVGINSKSILSERIARLKRNLNVETRNKSCHAGRCQKYPTP</sequence>
<name>A0AAW1KLT3_POPJA</name>
<gene>
    <name evidence="2" type="ORF">QE152_g22145</name>
</gene>
<protein>
    <submittedName>
        <fullName evidence="2">Uncharacterized protein</fullName>
    </submittedName>
</protein>
<organism evidence="2 3">
    <name type="scientific">Popillia japonica</name>
    <name type="common">Japanese beetle</name>
    <dbReference type="NCBI Taxonomy" id="7064"/>
    <lineage>
        <taxon>Eukaryota</taxon>
        <taxon>Metazoa</taxon>
        <taxon>Ecdysozoa</taxon>
        <taxon>Arthropoda</taxon>
        <taxon>Hexapoda</taxon>
        <taxon>Insecta</taxon>
        <taxon>Pterygota</taxon>
        <taxon>Neoptera</taxon>
        <taxon>Endopterygota</taxon>
        <taxon>Coleoptera</taxon>
        <taxon>Polyphaga</taxon>
        <taxon>Scarabaeiformia</taxon>
        <taxon>Scarabaeidae</taxon>
        <taxon>Rutelinae</taxon>
        <taxon>Popillia</taxon>
    </lineage>
</organism>
<evidence type="ECO:0000313" key="2">
    <source>
        <dbReference type="EMBL" id="KAK9720349.1"/>
    </source>
</evidence>
<feature type="signal peptide" evidence="1">
    <location>
        <begin position="1"/>
        <end position="22"/>
    </location>
</feature>
<proteinExistence type="predicted"/>
<accession>A0AAW1KLT3</accession>
<evidence type="ECO:0000256" key="1">
    <source>
        <dbReference type="SAM" id="SignalP"/>
    </source>
</evidence>
<keyword evidence="3" id="KW-1185">Reference proteome</keyword>
<feature type="chain" id="PRO_5043385230" evidence="1">
    <location>
        <begin position="23"/>
        <end position="75"/>
    </location>
</feature>
<keyword evidence="1" id="KW-0732">Signal</keyword>
<dbReference type="EMBL" id="JASPKY010000211">
    <property type="protein sequence ID" value="KAK9720349.1"/>
    <property type="molecule type" value="Genomic_DNA"/>
</dbReference>
<dbReference type="AlphaFoldDB" id="A0AAW1KLT3"/>
<comment type="caution">
    <text evidence="2">The sequence shown here is derived from an EMBL/GenBank/DDBJ whole genome shotgun (WGS) entry which is preliminary data.</text>
</comment>
<dbReference type="Proteomes" id="UP001458880">
    <property type="component" value="Unassembled WGS sequence"/>
</dbReference>